<sequence length="261" mass="28766">MASKVALITGGASGMGLEVARSLSSEGWRLSILDMNQESGEKVAKSLDAKFYKVNVTNYDELADAFEATWQEHGRLDFVFANAGIAGDESFYSHPELDSKGRPKKPNLLVTAINIDGVISTCWLAQHYFRMNKKPLGGVIVITASCGGIYPVPISPIYGASKHAMVGFMRSIAPRMIKDSIRVNCICPGTVRTGLLSKEGWETYPNEAFTPIEKVVEVVNLFVEDETLYGKAAEIIKNKHYWQDAPPYSDEWMALTMKACD</sequence>
<proteinExistence type="inferred from homology"/>
<dbReference type="PANTHER" id="PTHR44229:SF4">
    <property type="entry name" value="15-HYDROXYPROSTAGLANDIN DEHYDROGENASE [NAD(+)]"/>
    <property type="match status" value="1"/>
</dbReference>
<accession>A0A9P4MET2</accession>
<keyword evidence="6" id="KW-1185">Reference proteome</keyword>
<protein>
    <submittedName>
        <fullName evidence="5">3-beta-hydroxysteroid dehydrogenase</fullName>
    </submittedName>
</protein>
<gene>
    <name evidence="5" type="ORF">NA57DRAFT_71893</name>
</gene>
<comment type="caution">
    <text evidence="5">The sequence shown here is derived from an EMBL/GenBank/DDBJ whole genome shotgun (WGS) entry which is preliminary data.</text>
</comment>
<dbReference type="PRINTS" id="PR00081">
    <property type="entry name" value="GDHRDH"/>
</dbReference>
<dbReference type="GO" id="GO:0005737">
    <property type="term" value="C:cytoplasm"/>
    <property type="evidence" value="ECO:0007669"/>
    <property type="project" value="TreeGrafter"/>
</dbReference>
<dbReference type="EMBL" id="ML978122">
    <property type="protein sequence ID" value="KAF2102909.1"/>
    <property type="molecule type" value="Genomic_DNA"/>
</dbReference>
<organism evidence="5 6">
    <name type="scientific">Rhizodiscina lignyota</name>
    <dbReference type="NCBI Taxonomy" id="1504668"/>
    <lineage>
        <taxon>Eukaryota</taxon>
        <taxon>Fungi</taxon>
        <taxon>Dikarya</taxon>
        <taxon>Ascomycota</taxon>
        <taxon>Pezizomycotina</taxon>
        <taxon>Dothideomycetes</taxon>
        <taxon>Pleosporomycetidae</taxon>
        <taxon>Aulographales</taxon>
        <taxon>Rhizodiscinaceae</taxon>
        <taxon>Rhizodiscina</taxon>
    </lineage>
</organism>
<dbReference type="PRINTS" id="PR00080">
    <property type="entry name" value="SDRFAMILY"/>
</dbReference>
<dbReference type="GO" id="GO:0016616">
    <property type="term" value="F:oxidoreductase activity, acting on the CH-OH group of donors, NAD or NADP as acceptor"/>
    <property type="evidence" value="ECO:0007669"/>
    <property type="project" value="TreeGrafter"/>
</dbReference>
<dbReference type="AlphaFoldDB" id="A0A9P4MET2"/>
<comment type="similarity">
    <text evidence="1 4">Belongs to the short-chain dehydrogenases/reductases (SDR) family.</text>
</comment>
<dbReference type="OrthoDB" id="37659at2759"/>
<keyword evidence="3" id="KW-0560">Oxidoreductase</keyword>
<evidence type="ECO:0000256" key="2">
    <source>
        <dbReference type="ARBA" id="ARBA00022857"/>
    </source>
</evidence>
<dbReference type="InterPro" id="IPR036291">
    <property type="entry name" value="NAD(P)-bd_dom_sf"/>
</dbReference>
<name>A0A9P4MET2_9PEZI</name>
<evidence type="ECO:0000256" key="3">
    <source>
        <dbReference type="ARBA" id="ARBA00023002"/>
    </source>
</evidence>
<evidence type="ECO:0000256" key="1">
    <source>
        <dbReference type="ARBA" id="ARBA00006484"/>
    </source>
</evidence>
<dbReference type="Proteomes" id="UP000799772">
    <property type="component" value="Unassembled WGS sequence"/>
</dbReference>
<evidence type="ECO:0000256" key="4">
    <source>
        <dbReference type="RuleBase" id="RU000363"/>
    </source>
</evidence>
<evidence type="ECO:0000313" key="5">
    <source>
        <dbReference type="EMBL" id="KAF2102909.1"/>
    </source>
</evidence>
<dbReference type="SUPFAM" id="SSF51735">
    <property type="entry name" value="NAD(P)-binding Rossmann-fold domains"/>
    <property type="match status" value="1"/>
</dbReference>
<dbReference type="InterPro" id="IPR020904">
    <property type="entry name" value="Sc_DH/Rdtase_CS"/>
</dbReference>
<dbReference type="Pfam" id="PF00106">
    <property type="entry name" value="adh_short"/>
    <property type="match status" value="1"/>
</dbReference>
<keyword evidence="2" id="KW-0521">NADP</keyword>
<dbReference type="PANTHER" id="PTHR44229">
    <property type="entry name" value="15-HYDROXYPROSTAGLANDIN DEHYDROGENASE [NAD(+)]"/>
    <property type="match status" value="1"/>
</dbReference>
<dbReference type="Gene3D" id="3.40.50.720">
    <property type="entry name" value="NAD(P)-binding Rossmann-like Domain"/>
    <property type="match status" value="1"/>
</dbReference>
<evidence type="ECO:0000313" key="6">
    <source>
        <dbReference type="Proteomes" id="UP000799772"/>
    </source>
</evidence>
<reference evidence="5" key="1">
    <citation type="journal article" date="2020" name="Stud. Mycol.">
        <title>101 Dothideomycetes genomes: a test case for predicting lifestyles and emergence of pathogens.</title>
        <authorList>
            <person name="Haridas S."/>
            <person name="Albert R."/>
            <person name="Binder M."/>
            <person name="Bloem J."/>
            <person name="Labutti K."/>
            <person name="Salamov A."/>
            <person name="Andreopoulos B."/>
            <person name="Baker S."/>
            <person name="Barry K."/>
            <person name="Bills G."/>
            <person name="Bluhm B."/>
            <person name="Cannon C."/>
            <person name="Castanera R."/>
            <person name="Culley D."/>
            <person name="Daum C."/>
            <person name="Ezra D."/>
            <person name="Gonzalez J."/>
            <person name="Henrissat B."/>
            <person name="Kuo A."/>
            <person name="Liang C."/>
            <person name="Lipzen A."/>
            <person name="Lutzoni F."/>
            <person name="Magnuson J."/>
            <person name="Mondo S."/>
            <person name="Nolan M."/>
            <person name="Ohm R."/>
            <person name="Pangilinan J."/>
            <person name="Park H.-J."/>
            <person name="Ramirez L."/>
            <person name="Alfaro M."/>
            <person name="Sun H."/>
            <person name="Tritt A."/>
            <person name="Yoshinaga Y."/>
            <person name="Zwiers L.-H."/>
            <person name="Turgeon B."/>
            <person name="Goodwin S."/>
            <person name="Spatafora J."/>
            <person name="Crous P."/>
            <person name="Grigoriev I."/>
        </authorList>
    </citation>
    <scope>NUCLEOTIDE SEQUENCE</scope>
    <source>
        <strain evidence="5">CBS 133067</strain>
    </source>
</reference>
<dbReference type="PROSITE" id="PS00061">
    <property type="entry name" value="ADH_SHORT"/>
    <property type="match status" value="1"/>
</dbReference>
<dbReference type="InterPro" id="IPR002347">
    <property type="entry name" value="SDR_fam"/>
</dbReference>